<keyword evidence="1 2" id="KW-0732">Signal</keyword>
<protein>
    <submittedName>
        <fullName evidence="3">C4-dicarboxylate ABC transporter substrate-binding protein</fullName>
    </submittedName>
</protein>
<dbReference type="CDD" id="cd13666">
    <property type="entry name" value="PBP2_TRAP_DctP_like_1"/>
    <property type="match status" value="1"/>
</dbReference>
<dbReference type="GO" id="GO:0055085">
    <property type="term" value="P:transmembrane transport"/>
    <property type="evidence" value="ECO:0007669"/>
    <property type="project" value="InterPro"/>
</dbReference>
<keyword evidence="4" id="KW-1185">Reference proteome</keyword>
<dbReference type="NCBIfam" id="NF037995">
    <property type="entry name" value="TRAP_S1"/>
    <property type="match status" value="1"/>
</dbReference>
<dbReference type="Pfam" id="PF03480">
    <property type="entry name" value="DctP"/>
    <property type="match status" value="1"/>
</dbReference>
<dbReference type="EMBL" id="PDVP01000017">
    <property type="protein sequence ID" value="PHP65186.1"/>
    <property type="molecule type" value="Genomic_DNA"/>
</dbReference>
<name>A0A2G1QI42_9HYPH</name>
<dbReference type="PANTHER" id="PTHR33376">
    <property type="match status" value="1"/>
</dbReference>
<dbReference type="SUPFAM" id="SSF53850">
    <property type="entry name" value="Periplasmic binding protein-like II"/>
    <property type="match status" value="1"/>
</dbReference>
<evidence type="ECO:0000313" key="3">
    <source>
        <dbReference type="EMBL" id="PHP65186.1"/>
    </source>
</evidence>
<feature type="signal peptide" evidence="2">
    <location>
        <begin position="1"/>
        <end position="43"/>
    </location>
</feature>
<dbReference type="InterPro" id="IPR038404">
    <property type="entry name" value="TRAP_DctP_sf"/>
</dbReference>
<dbReference type="Gene3D" id="3.40.190.170">
    <property type="entry name" value="Bacterial extracellular solute-binding protein, family 7"/>
    <property type="match status" value="1"/>
</dbReference>
<dbReference type="OrthoDB" id="6139617at2"/>
<dbReference type="InterPro" id="IPR018389">
    <property type="entry name" value="DctP_fam"/>
</dbReference>
<organism evidence="3 4">
    <name type="scientific">Zhengella mangrovi</name>
    <dbReference type="NCBI Taxonomy" id="1982044"/>
    <lineage>
        <taxon>Bacteria</taxon>
        <taxon>Pseudomonadati</taxon>
        <taxon>Pseudomonadota</taxon>
        <taxon>Alphaproteobacteria</taxon>
        <taxon>Hyphomicrobiales</taxon>
        <taxon>Notoacmeibacteraceae</taxon>
        <taxon>Zhengella</taxon>
    </lineage>
</organism>
<sequence length="396" mass="42379">MSGRTGSRGIHAIQNGGNEMRMTMLKGLTAATLLAGTALAAHAETYQINVGWAPTHIITKNAYTDFAESVKKASGGNLTFEVFTGGSLLSTKDTLGGVANGVAVAGMVTGAYLPADLPLDNTGADMAFVADNPIAAAFAWTELNFVNQKLQDEWKKNGVVFGGGYSTPVYNFICTSEVKSADDIKGKKVRTAGAAHVRFAEFLEAVPVSVSFAEVYTGLQRGSLDCAMADPTALVSGFKIAEVAKYITMLPMGTHFSGASWVYNPDFWKSISADDRRLLFDQMALAQAHMQIDYNAQVAENLKGGEAQGVKIVEPDASLKGKLAEFKDSYVATLPKVEMESRKVEDPTDIIQGYVELEAKWKKLLEGVDNTDAEALAGLLKKEVFDKLDAGTYGVN</sequence>
<dbReference type="PANTHER" id="PTHR33376:SF15">
    <property type="entry name" value="BLL6794 PROTEIN"/>
    <property type="match status" value="1"/>
</dbReference>
<evidence type="ECO:0000256" key="2">
    <source>
        <dbReference type="SAM" id="SignalP"/>
    </source>
</evidence>
<reference evidence="3 4" key="1">
    <citation type="submission" date="2017-10" db="EMBL/GenBank/DDBJ databases">
        <title>Sedimentibacterium mangrovi gen. nov., sp. nov., a novel member of family Phyllobacteriacea isolated from mangrove sediment.</title>
        <authorList>
            <person name="Liao H."/>
            <person name="Tian Y."/>
        </authorList>
    </citation>
    <scope>NUCLEOTIDE SEQUENCE [LARGE SCALE GENOMIC DNA]</scope>
    <source>
        <strain evidence="3 4">X9-2-2</strain>
    </source>
</reference>
<dbReference type="Proteomes" id="UP000221168">
    <property type="component" value="Unassembled WGS sequence"/>
</dbReference>
<evidence type="ECO:0000256" key="1">
    <source>
        <dbReference type="ARBA" id="ARBA00022729"/>
    </source>
</evidence>
<gene>
    <name evidence="3" type="ORF">CSC94_19930</name>
</gene>
<comment type="caution">
    <text evidence="3">The sequence shown here is derived from an EMBL/GenBank/DDBJ whole genome shotgun (WGS) entry which is preliminary data.</text>
</comment>
<proteinExistence type="predicted"/>
<dbReference type="AlphaFoldDB" id="A0A2G1QI42"/>
<evidence type="ECO:0000313" key="4">
    <source>
        <dbReference type="Proteomes" id="UP000221168"/>
    </source>
</evidence>
<accession>A0A2G1QI42</accession>
<feature type="chain" id="PRO_5013733440" evidence="2">
    <location>
        <begin position="44"/>
        <end position="396"/>
    </location>
</feature>